<evidence type="ECO:0000256" key="10">
    <source>
        <dbReference type="SAM" id="MobiDB-lite"/>
    </source>
</evidence>
<evidence type="ECO:0000256" key="6">
    <source>
        <dbReference type="ARBA" id="ARBA00022989"/>
    </source>
</evidence>
<keyword evidence="12" id="KW-1185">Reference proteome</keyword>
<keyword evidence="2 9" id="KW-0813">Transport</keyword>
<keyword evidence="5 9" id="KW-0653">Protein transport</keyword>
<feature type="compositionally biased region" description="Basic and acidic residues" evidence="10">
    <location>
        <begin position="84"/>
        <end position="93"/>
    </location>
</feature>
<dbReference type="NCBIfam" id="TIGR01411">
    <property type="entry name" value="tatAE"/>
    <property type="match status" value="1"/>
</dbReference>
<organism evidence="11 12">
    <name type="scientific">Actinokineospora diospyrosa</name>
    <dbReference type="NCBI Taxonomy" id="103728"/>
    <lineage>
        <taxon>Bacteria</taxon>
        <taxon>Bacillati</taxon>
        <taxon>Actinomycetota</taxon>
        <taxon>Actinomycetes</taxon>
        <taxon>Pseudonocardiales</taxon>
        <taxon>Pseudonocardiaceae</taxon>
        <taxon>Actinokineospora</taxon>
    </lineage>
</organism>
<evidence type="ECO:0000256" key="8">
    <source>
        <dbReference type="ARBA" id="ARBA00023136"/>
    </source>
</evidence>
<dbReference type="Pfam" id="PF02416">
    <property type="entry name" value="TatA_B_E"/>
    <property type="match status" value="1"/>
</dbReference>
<evidence type="ECO:0000256" key="7">
    <source>
        <dbReference type="ARBA" id="ARBA00023010"/>
    </source>
</evidence>
<keyword evidence="6 9" id="KW-1133">Transmembrane helix</keyword>
<keyword evidence="3 9" id="KW-1003">Cell membrane</keyword>
<accession>A0ABT1IP23</accession>
<dbReference type="InterPro" id="IPR006312">
    <property type="entry name" value="TatA/E"/>
</dbReference>
<name>A0ABT1IP23_9PSEU</name>
<dbReference type="PANTHER" id="PTHR42982">
    <property type="entry name" value="SEC-INDEPENDENT PROTEIN TRANSLOCASE PROTEIN TATA"/>
    <property type="match status" value="1"/>
</dbReference>
<gene>
    <name evidence="9" type="primary">tatA</name>
    <name evidence="11" type="ORF">LV75_006957</name>
</gene>
<dbReference type="Gene3D" id="1.20.5.3310">
    <property type="match status" value="1"/>
</dbReference>
<protein>
    <recommendedName>
        <fullName evidence="9">Sec-independent protein translocase protein TatA</fullName>
    </recommendedName>
</protein>
<dbReference type="EMBL" id="JAMTCO010000026">
    <property type="protein sequence ID" value="MCP2274422.1"/>
    <property type="molecule type" value="Genomic_DNA"/>
</dbReference>
<comment type="caution">
    <text evidence="11">The sequence shown here is derived from an EMBL/GenBank/DDBJ whole genome shotgun (WGS) entry which is preliminary data.</text>
</comment>
<evidence type="ECO:0000256" key="4">
    <source>
        <dbReference type="ARBA" id="ARBA00022692"/>
    </source>
</evidence>
<feature type="region of interest" description="Disordered" evidence="10">
    <location>
        <begin position="42"/>
        <end position="105"/>
    </location>
</feature>
<feature type="compositionally biased region" description="Low complexity" evidence="10">
    <location>
        <begin position="68"/>
        <end position="77"/>
    </location>
</feature>
<dbReference type="NCBIfam" id="NF001854">
    <property type="entry name" value="PRK00575.1"/>
    <property type="match status" value="1"/>
</dbReference>
<sequence>MNLGPWEILIIAVVVVLLFGARKMPAMARSLGQSMRILKAETKGMRADDEDDKAADKPAAQSGVVVQPAAALPAAKPEQSPEQMRSEIDELQRKLSQQQAQKNAG</sequence>
<evidence type="ECO:0000256" key="2">
    <source>
        <dbReference type="ARBA" id="ARBA00022448"/>
    </source>
</evidence>
<evidence type="ECO:0000256" key="3">
    <source>
        <dbReference type="ARBA" id="ARBA00022475"/>
    </source>
</evidence>
<keyword evidence="7 9" id="KW-0811">Translocation</keyword>
<evidence type="ECO:0000256" key="5">
    <source>
        <dbReference type="ARBA" id="ARBA00022927"/>
    </source>
</evidence>
<comment type="subunit">
    <text evidence="9">The Tat system comprises two distinct complexes: a TatABC complex, containing multiple copies of TatA, TatB and TatC subunits, and a separate TatA complex, containing only TatA subunits. Substrates initially bind to the TatABC complex, which probably triggers association of the separate TatA complex to form the active translocon.</text>
</comment>
<evidence type="ECO:0000256" key="9">
    <source>
        <dbReference type="HAMAP-Rule" id="MF_00236"/>
    </source>
</evidence>
<reference evidence="11 12" key="1">
    <citation type="submission" date="2022-06" db="EMBL/GenBank/DDBJ databases">
        <title>Genomic Encyclopedia of Archaeal and Bacterial Type Strains, Phase II (KMG-II): from individual species to whole genera.</title>
        <authorList>
            <person name="Goeker M."/>
        </authorList>
    </citation>
    <scope>NUCLEOTIDE SEQUENCE [LARGE SCALE GENOMIC DNA]</scope>
    <source>
        <strain evidence="11 12">DSM 44255</strain>
    </source>
</reference>
<comment type="similarity">
    <text evidence="9">Belongs to the TatA/E family.</text>
</comment>
<keyword evidence="8 9" id="KW-0472">Membrane</keyword>
<dbReference type="Proteomes" id="UP001205185">
    <property type="component" value="Unassembled WGS sequence"/>
</dbReference>
<dbReference type="InterPro" id="IPR003369">
    <property type="entry name" value="TatA/B/E"/>
</dbReference>
<comment type="subcellular location">
    <subcellularLocation>
        <location evidence="1 9">Cell membrane</location>
        <topology evidence="1 9">Single-pass membrane protein</topology>
    </subcellularLocation>
</comment>
<dbReference type="PANTHER" id="PTHR42982:SF8">
    <property type="entry name" value="SEC-INDEPENDENT PROTEIN TRANSLOCASE PROTEIN TATA"/>
    <property type="match status" value="1"/>
</dbReference>
<dbReference type="HAMAP" id="MF_00236">
    <property type="entry name" value="TatA_E"/>
    <property type="match status" value="1"/>
</dbReference>
<proteinExistence type="inferred from homology"/>
<comment type="function">
    <text evidence="9">Part of the twin-arginine translocation (Tat) system that transports large folded proteins containing a characteristic twin-arginine motif in their signal peptide across membranes. TatA could form the protein-conducting channel of the Tat system.</text>
</comment>
<evidence type="ECO:0000313" key="11">
    <source>
        <dbReference type="EMBL" id="MCP2274422.1"/>
    </source>
</evidence>
<evidence type="ECO:0000313" key="12">
    <source>
        <dbReference type="Proteomes" id="UP001205185"/>
    </source>
</evidence>
<keyword evidence="4 9" id="KW-0812">Transmembrane</keyword>
<evidence type="ECO:0000256" key="1">
    <source>
        <dbReference type="ARBA" id="ARBA00004162"/>
    </source>
</evidence>
<dbReference type="RefSeq" id="WP_253891751.1">
    <property type="nucleotide sequence ID" value="NZ_BAAAVB010000006.1"/>
</dbReference>
<feature type="compositionally biased region" description="Polar residues" evidence="10">
    <location>
        <begin position="94"/>
        <end position="105"/>
    </location>
</feature>